<evidence type="ECO:0000313" key="3">
    <source>
        <dbReference type="Proteomes" id="UP001583193"/>
    </source>
</evidence>
<dbReference type="PANTHER" id="PTHR33321:SF12">
    <property type="entry name" value="PLANT BASIC SECRETORY PROTEIN (BSP) FAMILY PROTEIN"/>
    <property type="match status" value="1"/>
</dbReference>
<accession>A0ABR3Y592</accession>
<dbReference type="Proteomes" id="UP001583193">
    <property type="component" value="Unassembled WGS sequence"/>
</dbReference>
<proteinExistence type="predicted"/>
<feature type="compositionally biased region" description="Low complexity" evidence="1">
    <location>
        <begin position="184"/>
        <end position="193"/>
    </location>
</feature>
<dbReference type="Pfam" id="PF04450">
    <property type="entry name" value="BSP"/>
    <property type="match status" value="1"/>
</dbReference>
<gene>
    <name evidence="2" type="ORF">Plec18167_002461</name>
</gene>
<protein>
    <recommendedName>
        <fullName evidence="4">PBSP domain protein</fullName>
    </recommendedName>
</protein>
<feature type="region of interest" description="Disordered" evidence="1">
    <location>
        <begin position="170"/>
        <end position="202"/>
    </location>
</feature>
<keyword evidence="3" id="KW-1185">Reference proteome</keyword>
<evidence type="ECO:0008006" key="4">
    <source>
        <dbReference type="Google" id="ProtNLM"/>
    </source>
</evidence>
<feature type="region of interest" description="Disordered" evidence="1">
    <location>
        <begin position="1"/>
        <end position="36"/>
    </location>
</feature>
<sequence length="342" mass="37395">MTATTAATPSPLPVPPRASETDTSETDKGTPAVIPSPTLRLHIQDLRHPAATAFLRLVPDITAVLETALADIIHHLYTPPKHTSRDNNHNSNNNNNNKPIPSFSPTVPPTRSVTVILRDFSGVAYTTGTDLDNDHKEIHFSLSYIRTASTYPDPRKELAGVLTHELVHCYQHTTPPSPSPSSLPSPSDNSQSPTNDSLRPPGGLIEGIADFVRLKAHLDPPHWKRPASATDRPDRWDAGYQHTAFFLAWLEDVRVGTGAIGLLNDRLFRVGYIGDDIGPDTDTDPANDHDNDQSKSSSNGFWKALFGADITDLWDEYGQYLDGGKGPVRAAGNWEDEIVNPE</sequence>
<comment type="caution">
    <text evidence="2">The sequence shown here is derived from an EMBL/GenBank/DDBJ whole genome shotgun (WGS) entry which is preliminary data.</text>
</comment>
<organism evidence="2 3">
    <name type="scientific">Paecilomyces lecythidis</name>
    <dbReference type="NCBI Taxonomy" id="3004212"/>
    <lineage>
        <taxon>Eukaryota</taxon>
        <taxon>Fungi</taxon>
        <taxon>Dikarya</taxon>
        <taxon>Ascomycota</taxon>
        <taxon>Pezizomycotina</taxon>
        <taxon>Eurotiomycetes</taxon>
        <taxon>Eurotiomycetidae</taxon>
        <taxon>Eurotiales</taxon>
        <taxon>Thermoascaceae</taxon>
        <taxon>Paecilomyces</taxon>
    </lineage>
</organism>
<name>A0ABR3Y592_9EURO</name>
<evidence type="ECO:0000256" key="1">
    <source>
        <dbReference type="SAM" id="MobiDB-lite"/>
    </source>
</evidence>
<dbReference type="InterPro" id="IPR007541">
    <property type="entry name" value="Uncharacterised_BSP"/>
</dbReference>
<reference evidence="2 3" key="1">
    <citation type="journal article" date="2024" name="IMA Fungus">
        <title>IMA Genome - F19 : A genome assembly and annotation guide to empower mycologists, including annotated draft genome sequences of Ceratocystis pirilliformis, Diaporthe australafricana, Fusarium ophioides, Paecilomyces lecythidis, and Sporothrix stenoceras.</title>
        <authorList>
            <person name="Aylward J."/>
            <person name="Wilson A.M."/>
            <person name="Visagie C.M."/>
            <person name="Spraker J."/>
            <person name="Barnes I."/>
            <person name="Buitendag C."/>
            <person name="Ceriani C."/>
            <person name="Del Mar Angel L."/>
            <person name="du Plessis D."/>
            <person name="Fuchs T."/>
            <person name="Gasser K."/>
            <person name="Kramer D."/>
            <person name="Li W."/>
            <person name="Munsamy K."/>
            <person name="Piso A."/>
            <person name="Price J.L."/>
            <person name="Sonnekus B."/>
            <person name="Thomas C."/>
            <person name="van der Nest A."/>
            <person name="van Dijk A."/>
            <person name="van Heerden A."/>
            <person name="van Vuuren N."/>
            <person name="Yilmaz N."/>
            <person name="Duong T.A."/>
            <person name="van der Merwe N.A."/>
            <person name="Wingfield M.J."/>
            <person name="Wingfield B.D."/>
        </authorList>
    </citation>
    <scope>NUCLEOTIDE SEQUENCE [LARGE SCALE GENOMIC DNA]</scope>
    <source>
        <strain evidence="2 3">CMW 18167</strain>
    </source>
</reference>
<evidence type="ECO:0000313" key="2">
    <source>
        <dbReference type="EMBL" id="KAL1883457.1"/>
    </source>
</evidence>
<dbReference type="EMBL" id="JAVDPF010000005">
    <property type="protein sequence ID" value="KAL1883457.1"/>
    <property type="molecule type" value="Genomic_DNA"/>
</dbReference>
<feature type="region of interest" description="Disordered" evidence="1">
    <location>
        <begin position="79"/>
        <end position="108"/>
    </location>
</feature>
<dbReference type="PANTHER" id="PTHR33321">
    <property type="match status" value="1"/>
</dbReference>